<comment type="subcellular location">
    <subcellularLocation>
        <location evidence="1">Cell membrane</location>
        <topology evidence="1">Multi-pass membrane protein</topology>
    </subcellularLocation>
</comment>
<organism evidence="9 10">
    <name type="scientific">Acidisoma cellulosilyticum</name>
    <dbReference type="NCBI Taxonomy" id="2802395"/>
    <lineage>
        <taxon>Bacteria</taxon>
        <taxon>Pseudomonadati</taxon>
        <taxon>Pseudomonadota</taxon>
        <taxon>Alphaproteobacteria</taxon>
        <taxon>Acetobacterales</taxon>
        <taxon>Acidocellaceae</taxon>
        <taxon>Acidisoma</taxon>
    </lineage>
</organism>
<evidence type="ECO:0000256" key="3">
    <source>
        <dbReference type="ARBA" id="ARBA00022475"/>
    </source>
</evidence>
<comment type="similarity">
    <text evidence="2">Belongs to the MreD family.</text>
</comment>
<reference evidence="9 10" key="1">
    <citation type="journal article" date="2021" name="Microorganisms">
        <title>Acidisoma silvae sp. nov. and Acidisomacellulosilytica sp. nov., Two Acidophilic Bacteria Isolated from Decaying Wood, Hydrolyzing Cellulose and Producing Poly-3-hydroxybutyrate.</title>
        <authorList>
            <person name="Mieszkin S."/>
            <person name="Pouder E."/>
            <person name="Uroz S."/>
            <person name="Simon-Colin C."/>
            <person name="Alain K."/>
        </authorList>
    </citation>
    <scope>NUCLEOTIDE SEQUENCE [LARGE SCALE GENOMIC DNA]</scope>
    <source>
        <strain evidence="9 10">HW T5.17</strain>
    </source>
</reference>
<accession>A0A964E6I5</accession>
<keyword evidence="6 8" id="KW-1133">Transmembrane helix</keyword>
<dbReference type="EMBL" id="JAESVA010000014">
    <property type="protein sequence ID" value="MCB8883502.1"/>
    <property type="molecule type" value="Genomic_DNA"/>
</dbReference>
<dbReference type="Pfam" id="PF04093">
    <property type="entry name" value="MreD"/>
    <property type="match status" value="1"/>
</dbReference>
<dbReference type="Proteomes" id="UP000721844">
    <property type="component" value="Unassembled WGS sequence"/>
</dbReference>
<dbReference type="InterPro" id="IPR007227">
    <property type="entry name" value="Cell_shape_determining_MreD"/>
</dbReference>
<keyword evidence="7 8" id="KW-0472">Membrane</keyword>
<evidence type="ECO:0000256" key="4">
    <source>
        <dbReference type="ARBA" id="ARBA00022692"/>
    </source>
</evidence>
<evidence type="ECO:0000313" key="9">
    <source>
        <dbReference type="EMBL" id="MCB8883502.1"/>
    </source>
</evidence>
<keyword evidence="5" id="KW-0133">Cell shape</keyword>
<dbReference type="AlphaFoldDB" id="A0A964E6I5"/>
<dbReference type="GO" id="GO:0005886">
    <property type="term" value="C:plasma membrane"/>
    <property type="evidence" value="ECO:0007669"/>
    <property type="project" value="UniProtKB-SubCell"/>
</dbReference>
<protein>
    <submittedName>
        <fullName evidence="9">Rod shape-determining protein MreD</fullName>
    </submittedName>
</protein>
<evidence type="ECO:0000256" key="7">
    <source>
        <dbReference type="ARBA" id="ARBA00023136"/>
    </source>
</evidence>
<keyword evidence="10" id="KW-1185">Reference proteome</keyword>
<evidence type="ECO:0000256" key="5">
    <source>
        <dbReference type="ARBA" id="ARBA00022960"/>
    </source>
</evidence>
<sequence length="181" mass="19809">MDKTPGIRPRRSWGQRLDRAARHGFPAAITIAGMILLAAPFGLPGQAQLMPAFTLAAVFFWSLFRPTSLPPPLTFLLGLLADLLGEMPLGTNVLILLLTQLLVVRSRRYLPQKGFLFVWLVFVAVAAVAALLQWGFACLMSWVIYPPIAALAQFLLTAGLYPLLAMGFTQAHRSIAAPERV</sequence>
<comment type="caution">
    <text evidence="9">The sequence shown here is derived from an EMBL/GenBank/DDBJ whole genome shotgun (WGS) entry which is preliminary data.</text>
</comment>
<proteinExistence type="inferred from homology"/>
<feature type="transmembrane region" description="Helical" evidence="8">
    <location>
        <begin position="20"/>
        <end position="42"/>
    </location>
</feature>
<feature type="transmembrane region" description="Helical" evidence="8">
    <location>
        <begin position="142"/>
        <end position="164"/>
    </location>
</feature>
<evidence type="ECO:0000256" key="6">
    <source>
        <dbReference type="ARBA" id="ARBA00022989"/>
    </source>
</evidence>
<evidence type="ECO:0000313" key="10">
    <source>
        <dbReference type="Proteomes" id="UP000721844"/>
    </source>
</evidence>
<keyword evidence="3" id="KW-1003">Cell membrane</keyword>
<feature type="transmembrane region" description="Helical" evidence="8">
    <location>
        <begin position="116"/>
        <end position="136"/>
    </location>
</feature>
<evidence type="ECO:0000256" key="1">
    <source>
        <dbReference type="ARBA" id="ARBA00004651"/>
    </source>
</evidence>
<name>A0A964E6I5_9PROT</name>
<evidence type="ECO:0000256" key="2">
    <source>
        <dbReference type="ARBA" id="ARBA00007776"/>
    </source>
</evidence>
<dbReference type="GO" id="GO:0008360">
    <property type="term" value="P:regulation of cell shape"/>
    <property type="evidence" value="ECO:0007669"/>
    <property type="project" value="UniProtKB-KW"/>
</dbReference>
<dbReference type="RefSeq" id="WP_227310160.1">
    <property type="nucleotide sequence ID" value="NZ_JAESVA010000014.1"/>
</dbReference>
<gene>
    <name evidence="9" type="ORF">ACELLULO517_24860</name>
</gene>
<evidence type="ECO:0000256" key="8">
    <source>
        <dbReference type="SAM" id="Phobius"/>
    </source>
</evidence>
<keyword evidence="4 8" id="KW-0812">Transmembrane</keyword>